<organism evidence="1 2">
    <name type="scientific">Malus domestica</name>
    <name type="common">Apple</name>
    <name type="synonym">Pyrus malus</name>
    <dbReference type="NCBI Taxonomy" id="3750"/>
    <lineage>
        <taxon>Eukaryota</taxon>
        <taxon>Viridiplantae</taxon>
        <taxon>Streptophyta</taxon>
        <taxon>Embryophyta</taxon>
        <taxon>Tracheophyta</taxon>
        <taxon>Spermatophyta</taxon>
        <taxon>Magnoliopsida</taxon>
        <taxon>eudicotyledons</taxon>
        <taxon>Gunneridae</taxon>
        <taxon>Pentapetalae</taxon>
        <taxon>rosids</taxon>
        <taxon>fabids</taxon>
        <taxon>Rosales</taxon>
        <taxon>Rosaceae</taxon>
        <taxon>Amygdaloideae</taxon>
        <taxon>Maleae</taxon>
        <taxon>Malus</taxon>
    </lineage>
</organism>
<evidence type="ECO:0008006" key="3">
    <source>
        <dbReference type="Google" id="ProtNLM"/>
    </source>
</evidence>
<dbReference type="EMBL" id="RDQH01000343">
    <property type="protein sequence ID" value="RXH67616.1"/>
    <property type="molecule type" value="Genomic_DNA"/>
</dbReference>
<protein>
    <recommendedName>
        <fullName evidence="3">Cystatin domain-containing protein</fullName>
    </recommendedName>
</protein>
<keyword evidence="2" id="KW-1185">Reference proteome</keyword>
<proteinExistence type="predicted"/>
<dbReference type="Proteomes" id="UP000290289">
    <property type="component" value="Chromosome 17"/>
</dbReference>
<sequence length="232" mass="25633">MVIMSLRSVLRKLGTNRSTYSNIRSAVLGASQSAAVNNNFRNPEAKPVSSVESSAGYCCHHVSDDGYLAMQSRTTAPRFPCSGQEFDYYINLKGRGLEAARFATQEFNKQKNAQLQFVRMLCANRRRLNNGPHYMYFILLEAMDGGELKVYQAHVSPDFTGGMSLQFLGRVVEKGSPVKLFDPLANFIAICYLHRVSPTEGPQPAGIASVIDVTCYNMNGVMTLYGSESVFS</sequence>
<reference evidence="1 2" key="1">
    <citation type="submission" date="2018-10" db="EMBL/GenBank/DDBJ databases">
        <title>A high-quality apple genome assembly.</title>
        <authorList>
            <person name="Hu J."/>
        </authorList>
    </citation>
    <scope>NUCLEOTIDE SEQUENCE [LARGE SCALE GENOMIC DNA]</scope>
    <source>
        <strain evidence="2">cv. HFTH1</strain>
        <tissue evidence="1">Young leaf</tissue>
    </source>
</reference>
<dbReference type="AlphaFoldDB" id="A0A498H8C1"/>
<name>A0A498H8C1_MALDO</name>
<dbReference type="Gene3D" id="3.10.450.10">
    <property type="match status" value="1"/>
</dbReference>
<accession>A0A498H8C1</accession>
<dbReference type="InterPro" id="IPR046350">
    <property type="entry name" value="Cystatin_sf"/>
</dbReference>
<comment type="caution">
    <text evidence="1">The sequence shown here is derived from an EMBL/GenBank/DDBJ whole genome shotgun (WGS) entry which is preliminary data.</text>
</comment>
<evidence type="ECO:0000313" key="2">
    <source>
        <dbReference type="Proteomes" id="UP000290289"/>
    </source>
</evidence>
<evidence type="ECO:0000313" key="1">
    <source>
        <dbReference type="EMBL" id="RXH67616.1"/>
    </source>
</evidence>
<dbReference type="SUPFAM" id="SSF54403">
    <property type="entry name" value="Cystatin/monellin"/>
    <property type="match status" value="1"/>
</dbReference>
<gene>
    <name evidence="1" type="ORF">DVH24_027763</name>
</gene>